<dbReference type="RefSeq" id="WP_237240140.1">
    <property type="nucleotide sequence ID" value="NZ_JAKKDU010000011.1"/>
</dbReference>
<gene>
    <name evidence="1" type="ORF">L3X37_10580</name>
</gene>
<dbReference type="Proteomes" id="UP001199795">
    <property type="component" value="Unassembled WGS sequence"/>
</dbReference>
<evidence type="ECO:0000313" key="2">
    <source>
        <dbReference type="Proteomes" id="UP001199795"/>
    </source>
</evidence>
<name>A0AAE3ENQ1_9FLAO</name>
<protein>
    <submittedName>
        <fullName evidence="1">Uncharacterized protein</fullName>
    </submittedName>
</protein>
<dbReference type="Gene3D" id="1.10.10.60">
    <property type="entry name" value="Homeodomain-like"/>
    <property type="match status" value="1"/>
</dbReference>
<dbReference type="EMBL" id="JAKKDU010000011">
    <property type="protein sequence ID" value="MCF7568805.1"/>
    <property type="molecule type" value="Genomic_DNA"/>
</dbReference>
<reference evidence="1" key="1">
    <citation type="submission" date="2022-01" db="EMBL/GenBank/DDBJ databases">
        <title>Draft genome sequence of Sabulilitoribacter arenilitoris KCTC 52401.</title>
        <authorList>
            <person name="Oh J.-S."/>
        </authorList>
    </citation>
    <scope>NUCLEOTIDE SEQUENCE</scope>
    <source>
        <strain evidence="1">HMF6543</strain>
    </source>
</reference>
<evidence type="ECO:0000313" key="1">
    <source>
        <dbReference type="EMBL" id="MCF7568805.1"/>
    </source>
</evidence>
<comment type="caution">
    <text evidence="1">The sequence shown here is derived from an EMBL/GenBank/DDBJ whole genome shotgun (WGS) entry which is preliminary data.</text>
</comment>
<organism evidence="1 2">
    <name type="scientific">Wocania arenilitoris</name>
    <dbReference type="NCBI Taxonomy" id="2044858"/>
    <lineage>
        <taxon>Bacteria</taxon>
        <taxon>Pseudomonadati</taxon>
        <taxon>Bacteroidota</taxon>
        <taxon>Flavobacteriia</taxon>
        <taxon>Flavobacteriales</taxon>
        <taxon>Flavobacteriaceae</taxon>
        <taxon>Wocania</taxon>
    </lineage>
</organism>
<keyword evidence="2" id="KW-1185">Reference proteome</keyword>
<accession>A0AAE3ENQ1</accession>
<dbReference type="AlphaFoldDB" id="A0AAE3ENQ1"/>
<sequence>MKELSIDDLSDRLNLSKTRFKHRFKKEIEIPSGEFIMRNKSIMKKKTLATMIPFRI</sequence>
<proteinExistence type="predicted"/>